<evidence type="ECO:0000256" key="4">
    <source>
        <dbReference type="PROSITE-ProRule" id="PRU00335"/>
    </source>
</evidence>
<dbReference type="InterPro" id="IPR041347">
    <property type="entry name" value="MftR_C"/>
</dbReference>
<dbReference type="InterPro" id="IPR023772">
    <property type="entry name" value="DNA-bd_HTH_TetR-type_CS"/>
</dbReference>
<feature type="region of interest" description="Disordered" evidence="5">
    <location>
        <begin position="1"/>
        <end position="37"/>
    </location>
</feature>
<dbReference type="PANTHER" id="PTHR30055:SF238">
    <property type="entry name" value="MYCOFACTOCIN BIOSYNTHESIS TRANSCRIPTIONAL REGULATOR MFTR-RELATED"/>
    <property type="match status" value="1"/>
</dbReference>
<reference evidence="7 8" key="1">
    <citation type="submission" date="2023-08" db="EMBL/GenBank/DDBJ databases">
        <authorList>
            <person name="Sharma P."/>
            <person name="Verma V."/>
            <person name="Mohan M.K."/>
            <person name="Dubey A.K."/>
        </authorList>
    </citation>
    <scope>NUCLEOTIDE SEQUENCE [LARGE SCALE GENOMIC DNA]</scope>
    <source>
        <strain evidence="7 8">ADP4</strain>
    </source>
</reference>
<keyword evidence="3" id="KW-0804">Transcription</keyword>
<feature type="domain" description="HTH tetR-type" evidence="6">
    <location>
        <begin position="36"/>
        <end position="96"/>
    </location>
</feature>
<proteinExistence type="predicted"/>
<dbReference type="Pfam" id="PF17754">
    <property type="entry name" value="TetR_C_14"/>
    <property type="match status" value="1"/>
</dbReference>
<dbReference type="RefSeq" id="WP_031003501.1">
    <property type="nucleotide sequence ID" value="NZ_JAVFKM010000009.1"/>
</dbReference>
<keyword evidence="2 4" id="KW-0238">DNA-binding</keyword>
<evidence type="ECO:0000313" key="7">
    <source>
        <dbReference type="EMBL" id="MEF3115451.1"/>
    </source>
</evidence>
<dbReference type="Pfam" id="PF00440">
    <property type="entry name" value="TetR_N"/>
    <property type="match status" value="1"/>
</dbReference>
<accession>A0ABU7WVB6</accession>
<dbReference type="InterPro" id="IPR009057">
    <property type="entry name" value="Homeodomain-like_sf"/>
</dbReference>
<evidence type="ECO:0000256" key="5">
    <source>
        <dbReference type="SAM" id="MobiDB-lite"/>
    </source>
</evidence>
<dbReference type="InterPro" id="IPR001647">
    <property type="entry name" value="HTH_TetR"/>
</dbReference>
<sequence length="233" mass="25824">MTGSTPQVTRPETARPPGGEPSGGTGTGGLRERKKQRTRDALIRSALELFTAHGYDATTIDEIAEAVDVSQRTFFRYFASKEEVVFAVHEMVEARFVEELERRPAAEAPLEALHSAVMTSWDDIGGAIQSVIPLELHMRTYQMIESTPALMAAHWRRYSELEEQIARLVARREGVDVATDPRPRVVVAAFSGVMRVAGKVWGEGEDVSVESIREITEQYLAHICPAVCGDWRG</sequence>
<dbReference type="EMBL" id="JAVFKM010000009">
    <property type="protein sequence ID" value="MEF3115451.1"/>
    <property type="molecule type" value="Genomic_DNA"/>
</dbReference>
<evidence type="ECO:0000256" key="2">
    <source>
        <dbReference type="ARBA" id="ARBA00023125"/>
    </source>
</evidence>
<dbReference type="PROSITE" id="PS01081">
    <property type="entry name" value="HTH_TETR_1"/>
    <property type="match status" value="1"/>
</dbReference>
<evidence type="ECO:0000256" key="3">
    <source>
        <dbReference type="ARBA" id="ARBA00023163"/>
    </source>
</evidence>
<organism evidence="7 8">
    <name type="scientific">Streptomyces chrestomyceticus</name>
    <dbReference type="NCBI Taxonomy" id="68185"/>
    <lineage>
        <taxon>Bacteria</taxon>
        <taxon>Bacillati</taxon>
        <taxon>Actinomycetota</taxon>
        <taxon>Actinomycetes</taxon>
        <taxon>Kitasatosporales</taxon>
        <taxon>Streptomycetaceae</taxon>
        <taxon>Streptomyces</taxon>
    </lineage>
</organism>
<feature type="DNA-binding region" description="H-T-H motif" evidence="4">
    <location>
        <begin position="59"/>
        <end position="78"/>
    </location>
</feature>
<feature type="compositionally biased region" description="Gly residues" evidence="5">
    <location>
        <begin position="20"/>
        <end position="29"/>
    </location>
</feature>
<feature type="compositionally biased region" description="Polar residues" evidence="5">
    <location>
        <begin position="1"/>
        <end position="10"/>
    </location>
</feature>
<dbReference type="PROSITE" id="PS50977">
    <property type="entry name" value="HTH_TETR_2"/>
    <property type="match status" value="1"/>
</dbReference>
<evidence type="ECO:0000259" key="6">
    <source>
        <dbReference type="PROSITE" id="PS50977"/>
    </source>
</evidence>
<dbReference type="Proteomes" id="UP001348265">
    <property type="component" value="Unassembled WGS sequence"/>
</dbReference>
<dbReference type="PANTHER" id="PTHR30055">
    <property type="entry name" value="HTH-TYPE TRANSCRIPTIONAL REGULATOR RUTR"/>
    <property type="match status" value="1"/>
</dbReference>
<keyword evidence="8" id="KW-1185">Reference proteome</keyword>
<dbReference type="SUPFAM" id="SSF46689">
    <property type="entry name" value="Homeodomain-like"/>
    <property type="match status" value="1"/>
</dbReference>
<dbReference type="Gene3D" id="1.10.357.10">
    <property type="entry name" value="Tetracycline Repressor, domain 2"/>
    <property type="match status" value="1"/>
</dbReference>
<evidence type="ECO:0000256" key="1">
    <source>
        <dbReference type="ARBA" id="ARBA00023015"/>
    </source>
</evidence>
<comment type="caution">
    <text evidence="7">The sequence shown here is derived from an EMBL/GenBank/DDBJ whole genome shotgun (WGS) entry which is preliminary data.</text>
</comment>
<dbReference type="Gene3D" id="1.10.10.60">
    <property type="entry name" value="Homeodomain-like"/>
    <property type="match status" value="1"/>
</dbReference>
<gene>
    <name evidence="7" type="ORF">RB636_19955</name>
</gene>
<dbReference type="PRINTS" id="PR00455">
    <property type="entry name" value="HTHTETR"/>
</dbReference>
<evidence type="ECO:0000313" key="8">
    <source>
        <dbReference type="Proteomes" id="UP001348265"/>
    </source>
</evidence>
<dbReference type="InterPro" id="IPR050109">
    <property type="entry name" value="HTH-type_TetR-like_transc_reg"/>
</dbReference>
<keyword evidence="1" id="KW-0805">Transcription regulation</keyword>
<protein>
    <submittedName>
        <fullName evidence="7">TetR family transcriptional regulator</fullName>
    </submittedName>
</protein>
<name>A0ABU7WVB6_9ACTN</name>